<evidence type="ECO:0000256" key="3">
    <source>
        <dbReference type="ARBA" id="ARBA00022475"/>
    </source>
</evidence>
<sequence length="132" mass="14168">MNKNTDLGLLILRIAVGALMLFHGIAKLSGVSFIEGMLEGKGLPSLLAYGVYITEIIAPILIIIGYRTRLASLAFIFGLLSATALVHLGDLFKLNQNGGWELELIGLYLSGALCLFFTGSGKHAVSTTNKWD</sequence>
<feature type="transmembrane region" description="Helical" evidence="7">
    <location>
        <begin position="46"/>
        <end position="66"/>
    </location>
</feature>
<evidence type="ECO:0000313" key="9">
    <source>
        <dbReference type="Proteomes" id="UP000005566"/>
    </source>
</evidence>
<dbReference type="InterPro" id="IPR051907">
    <property type="entry name" value="DoxX-like_oxidoreductase"/>
</dbReference>
<evidence type="ECO:0000256" key="1">
    <source>
        <dbReference type="ARBA" id="ARBA00004651"/>
    </source>
</evidence>
<keyword evidence="9" id="KW-1185">Reference proteome</keyword>
<gene>
    <name evidence="8" type="ORF">HJ01_03444</name>
</gene>
<proteinExistence type="inferred from homology"/>
<feature type="transmembrane region" description="Helical" evidence="7">
    <location>
        <begin position="73"/>
        <end position="92"/>
    </location>
</feature>
<dbReference type="EMBL" id="AHKF01000032">
    <property type="protein sequence ID" value="EIA07172.1"/>
    <property type="molecule type" value="Genomic_DNA"/>
</dbReference>
<comment type="subcellular location">
    <subcellularLocation>
        <location evidence="1">Cell membrane</location>
        <topology evidence="1">Multi-pass membrane protein</topology>
    </subcellularLocation>
</comment>
<dbReference type="Pfam" id="PF07681">
    <property type="entry name" value="DoxX"/>
    <property type="match status" value="1"/>
</dbReference>
<dbReference type="InterPro" id="IPR032808">
    <property type="entry name" value="DoxX"/>
</dbReference>
<keyword evidence="4 7" id="KW-0812">Transmembrane</keyword>
<evidence type="ECO:0000256" key="6">
    <source>
        <dbReference type="ARBA" id="ARBA00023136"/>
    </source>
</evidence>
<dbReference type="Proteomes" id="UP000005566">
    <property type="component" value="Unassembled WGS sequence"/>
</dbReference>
<evidence type="ECO:0000256" key="7">
    <source>
        <dbReference type="SAM" id="Phobius"/>
    </source>
</evidence>
<dbReference type="RefSeq" id="WP_007139622.1">
    <property type="nucleotide sequence ID" value="NZ_AHKF01000032.1"/>
</dbReference>
<dbReference type="PATRIC" id="fig|1086011.3.peg.3375"/>
<dbReference type="eggNOG" id="COG2259">
    <property type="taxonomic scope" value="Bacteria"/>
</dbReference>
<comment type="caution">
    <text evidence="8">The sequence shown here is derived from an EMBL/GenBank/DDBJ whole genome shotgun (WGS) entry which is preliminary data.</text>
</comment>
<feature type="transmembrane region" description="Helical" evidence="7">
    <location>
        <begin position="7"/>
        <end position="26"/>
    </location>
</feature>
<keyword evidence="3" id="KW-1003">Cell membrane</keyword>
<comment type="similarity">
    <text evidence="2">Belongs to the DoxX family.</text>
</comment>
<organism evidence="8 9">
    <name type="scientific">Flavobacterium frigoris (strain PS1)</name>
    <dbReference type="NCBI Taxonomy" id="1086011"/>
    <lineage>
        <taxon>Bacteria</taxon>
        <taxon>Pseudomonadati</taxon>
        <taxon>Bacteroidota</taxon>
        <taxon>Flavobacteriia</taxon>
        <taxon>Flavobacteriales</taxon>
        <taxon>Flavobacteriaceae</taxon>
        <taxon>Flavobacterium</taxon>
    </lineage>
</organism>
<accession>H7FW97</accession>
<evidence type="ECO:0000256" key="2">
    <source>
        <dbReference type="ARBA" id="ARBA00006679"/>
    </source>
</evidence>
<evidence type="ECO:0000256" key="5">
    <source>
        <dbReference type="ARBA" id="ARBA00022989"/>
    </source>
</evidence>
<dbReference type="PANTHER" id="PTHR33452:SF1">
    <property type="entry name" value="INNER MEMBRANE PROTEIN YPHA-RELATED"/>
    <property type="match status" value="1"/>
</dbReference>
<name>H7FW97_FLAFP</name>
<dbReference type="OrthoDB" id="280866at2"/>
<keyword evidence="6 7" id="KW-0472">Membrane</keyword>
<protein>
    <submittedName>
        <fullName evidence="8">DoxX family protein</fullName>
    </submittedName>
</protein>
<feature type="transmembrane region" description="Helical" evidence="7">
    <location>
        <begin position="104"/>
        <end position="125"/>
    </location>
</feature>
<dbReference type="PANTHER" id="PTHR33452">
    <property type="entry name" value="OXIDOREDUCTASE CATD-RELATED"/>
    <property type="match status" value="1"/>
</dbReference>
<dbReference type="AlphaFoldDB" id="H7FW97"/>
<evidence type="ECO:0000313" key="8">
    <source>
        <dbReference type="EMBL" id="EIA07172.1"/>
    </source>
</evidence>
<keyword evidence="5 7" id="KW-1133">Transmembrane helix</keyword>
<reference evidence="8 9" key="1">
    <citation type="journal article" date="2014" name="Acta Crystallogr. D">
        <title>Structure-based characterization and antifreeze properties of a hyperactive ice-binding protein from the Antarctic bacterium Flavobacterium frigoris PS1.</title>
        <authorList>
            <person name="Do H."/>
            <person name="Kim S.J."/>
            <person name="Kim H.J."/>
            <person name="Lee J.H."/>
        </authorList>
    </citation>
    <scope>NUCLEOTIDE SEQUENCE [LARGE SCALE GENOMIC DNA]</scope>
    <source>
        <strain evidence="8 9">PS1</strain>
    </source>
</reference>
<evidence type="ECO:0000256" key="4">
    <source>
        <dbReference type="ARBA" id="ARBA00022692"/>
    </source>
</evidence>
<dbReference type="GO" id="GO:0005886">
    <property type="term" value="C:plasma membrane"/>
    <property type="evidence" value="ECO:0007669"/>
    <property type="project" value="UniProtKB-SubCell"/>
</dbReference>